<dbReference type="AlphaFoldDB" id="A0A9W6Y484"/>
<name>A0A9W6Y484_9STRA</name>
<sequence>MSDAADTPSQAPNCGTPPRSPLQLSDTTSVEAGASGSGGADGRGATSGSLAEAGAPQRDDSKPLAGPSNINKDRGGEPPNTTSLG</sequence>
<reference evidence="2" key="1">
    <citation type="submission" date="2023-04" db="EMBL/GenBank/DDBJ databases">
        <title>Phytophthora fragariaefolia NBRC 109709.</title>
        <authorList>
            <person name="Ichikawa N."/>
            <person name="Sato H."/>
            <person name="Tonouchi N."/>
        </authorList>
    </citation>
    <scope>NUCLEOTIDE SEQUENCE</scope>
    <source>
        <strain evidence="2">NBRC 109709</strain>
    </source>
</reference>
<proteinExistence type="predicted"/>
<evidence type="ECO:0000256" key="1">
    <source>
        <dbReference type="SAM" id="MobiDB-lite"/>
    </source>
</evidence>
<organism evidence="2 3">
    <name type="scientific">Phytophthora fragariaefolia</name>
    <dbReference type="NCBI Taxonomy" id="1490495"/>
    <lineage>
        <taxon>Eukaryota</taxon>
        <taxon>Sar</taxon>
        <taxon>Stramenopiles</taxon>
        <taxon>Oomycota</taxon>
        <taxon>Peronosporomycetes</taxon>
        <taxon>Peronosporales</taxon>
        <taxon>Peronosporaceae</taxon>
        <taxon>Phytophthora</taxon>
    </lineage>
</organism>
<evidence type="ECO:0000313" key="2">
    <source>
        <dbReference type="EMBL" id="GMF51870.1"/>
    </source>
</evidence>
<gene>
    <name evidence="2" type="ORF">Pfra01_002112000</name>
</gene>
<feature type="region of interest" description="Disordered" evidence="1">
    <location>
        <begin position="1"/>
        <end position="85"/>
    </location>
</feature>
<keyword evidence="3" id="KW-1185">Reference proteome</keyword>
<comment type="caution">
    <text evidence="2">The sequence shown here is derived from an EMBL/GenBank/DDBJ whole genome shotgun (WGS) entry which is preliminary data.</text>
</comment>
<dbReference type="Proteomes" id="UP001165121">
    <property type="component" value="Unassembled WGS sequence"/>
</dbReference>
<accession>A0A9W6Y484</accession>
<protein>
    <submittedName>
        <fullName evidence="2">Unnamed protein product</fullName>
    </submittedName>
</protein>
<dbReference type="EMBL" id="BSXT01002965">
    <property type="protein sequence ID" value="GMF51870.1"/>
    <property type="molecule type" value="Genomic_DNA"/>
</dbReference>
<evidence type="ECO:0000313" key="3">
    <source>
        <dbReference type="Proteomes" id="UP001165121"/>
    </source>
</evidence>